<keyword evidence="1" id="KW-0812">Transmembrane</keyword>
<reference evidence="2 3" key="1">
    <citation type="journal article" date="2024" name="Plant J.">
        <title>Genome sequences and population genomics reveal climatic adaptation and genomic divergence between two closely related sweetgum species.</title>
        <authorList>
            <person name="Xu W.Q."/>
            <person name="Ren C.Q."/>
            <person name="Zhang X.Y."/>
            <person name="Comes H.P."/>
            <person name="Liu X.H."/>
            <person name="Li Y.G."/>
            <person name="Kettle C.J."/>
            <person name="Jalonen R."/>
            <person name="Gaisberger H."/>
            <person name="Ma Y.Z."/>
            <person name="Qiu Y.X."/>
        </authorList>
    </citation>
    <scope>NUCLEOTIDE SEQUENCE [LARGE SCALE GENOMIC DNA]</scope>
    <source>
        <strain evidence="2">Hangzhou</strain>
    </source>
</reference>
<evidence type="ECO:0000256" key="1">
    <source>
        <dbReference type="SAM" id="Phobius"/>
    </source>
</evidence>
<evidence type="ECO:0000313" key="2">
    <source>
        <dbReference type="EMBL" id="KAK9268709.1"/>
    </source>
</evidence>
<accession>A0AAP0R5A9</accession>
<proteinExistence type="predicted"/>
<organism evidence="2 3">
    <name type="scientific">Liquidambar formosana</name>
    <name type="common">Formosan gum</name>
    <dbReference type="NCBI Taxonomy" id="63359"/>
    <lineage>
        <taxon>Eukaryota</taxon>
        <taxon>Viridiplantae</taxon>
        <taxon>Streptophyta</taxon>
        <taxon>Embryophyta</taxon>
        <taxon>Tracheophyta</taxon>
        <taxon>Spermatophyta</taxon>
        <taxon>Magnoliopsida</taxon>
        <taxon>eudicotyledons</taxon>
        <taxon>Gunneridae</taxon>
        <taxon>Pentapetalae</taxon>
        <taxon>Saxifragales</taxon>
        <taxon>Altingiaceae</taxon>
        <taxon>Liquidambar</taxon>
    </lineage>
</organism>
<name>A0AAP0R5A9_LIQFO</name>
<keyword evidence="1" id="KW-0472">Membrane</keyword>
<gene>
    <name evidence="2" type="ORF">L1049_000470</name>
</gene>
<dbReference type="EMBL" id="JBBPBK010000015">
    <property type="protein sequence ID" value="KAK9268709.1"/>
    <property type="molecule type" value="Genomic_DNA"/>
</dbReference>
<sequence length="186" mass="20886">MDALRKIEDKWKVSTKEAILLLVCTAVLVIGLCTGTALKMRARRKKLVTQELGSIQSKHTKWSEPKSSWGSIKRVLMGSVRWSGASKWEESNVASWRETPQPLLAARGHEADLRWQSHNSVSPVWQRPILMGEKCELPRFSGLILYDEQGQPLHSDKGSPHQVSISRLTLCKTSCRIKILANSTVS</sequence>
<dbReference type="AlphaFoldDB" id="A0AAP0R5A9"/>
<dbReference type="Proteomes" id="UP001415857">
    <property type="component" value="Unassembled WGS sequence"/>
</dbReference>
<keyword evidence="3" id="KW-1185">Reference proteome</keyword>
<evidence type="ECO:0000313" key="3">
    <source>
        <dbReference type="Proteomes" id="UP001415857"/>
    </source>
</evidence>
<dbReference type="PANTHER" id="PTHR33237:SF21">
    <property type="entry name" value="TRANSMEMBRANE PROTEIN"/>
    <property type="match status" value="1"/>
</dbReference>
<comment type="caution">
    <text evidence="2">The sequence shown here is derived from an EMBL/GenBank/DDBJ whole genome shotgun (WGS) entry which is preliminary data.</text>
</comment>
<dbReference type="PANTHER" id="PTHR33237">
    <property type="entry name" value="F2P16.13 PROTEIN-RELATED"/>
    <property type="match status" value="1"/>
</dbReference>
<protein>
    <submittedName>
        <fullName evidence="2">Uncharacterized protein</fullName>
    </submittedName>
</protein>
<feature type="transmembrane region" description="Helical" evidence="1">
    <location>
        <begin position="18"/>
        <end position="38"/>
    </location>
</feature>
<keyword evidence="1" id="KW-1133">Transmembrane helix</keyword>